<dbReference type="EMBL" id="CADCTX010000696">
    <property type="protein sequence ID" value="CAA9341485.1"/>
    <property type="molecule type" value="Genomic_DNA"/>
</dbReference>
<keyword evidence="1" id="KW-0687">Ribonucleoprotein</keyword>
<keyword evidence="1" id="KW-0689">Ribosomal protein</keyword>
<dbReference type="PANTHER" id="PTHR34374">
    <property type="entry name" value="LARGE RIBOSOMAL RNA SUBUNIT ACCUMULATION PROTEIN YCED HOMOLOG 1, CHLOROPLASTIC"/>
    <property type="match status" value="1"/>
</dbReference>
<accession>A0A6J4LUV3</accession>
<dbReference type="Pfam" id="PF02620">
    <property type="entry name" value="YceD"/>
    <property type="match status" value="1"/>
</dbReference>
<organism evidence="1">
    <name type="scientific">uncultured Gemmatimonadaceae bacterium</name>
    <dbReference type="NCBI Taxonomy" id="246130"/>
    <lineage>
        <taxon>Bacteria</taxon>
        <taxon>Pseudomonadati</taxon>
        <taxon>Gemmatimonadota</taxon>
        <taxon>Gemmatimonadia</taxon>
        <taxon>Gemmatimonadales</taxon>
        <taxon>Gemmatimonadaceae</taxon>
        <taxon>environmental samples</taxon>
    </lineage>
</organism>
<evidence type="ECO:0000313" key="1">
    <source>
        <dbReference type="EMBL" id="CAA9341485.1"/>
    </source>
</evidence>
<dbReference type="GO" id="GO:0005840">
    <property type="term" value="C:ribosome"/>
    <property type="evidence" value="ECO:0007669"/>
    <property type="project" value="UniProtKB-KW"/>
</dbReference>
<gene>
    <name evidence="1" type="ORF">AVDCRST_MAG40-2422</name>
</gene>
<proteinExistence type="predicted"/>
<dbReference type="AlphaFoldDB" id="A0A6J4LUV3"/>
<dbReference type="InterPro" id="IPR003772">
    <property type="entry name" value="YceD"/>
</dbReference>
<sequence length="167" mass="18224">MLSFDIRTLESTPERVDAELAPSDPVWEGDDLLPVESVHVAGRLSSAGASRFYFSGHLEGEAGVECRRCLTDVRVPVAADVHLIFAEAADEEIDDPDVYTLDPKSAELDLRPAIREEWLLSVPAFALCREDCRGLCPVCGADLNEDPAHTHAAGDPRWDALRELGGK</sequence>
<name>A0A6J4LUV3_9BACT</name>
<reference evidence="1" key="1">
    <citation type="submission" date="2020-02" db="EMBL/GenBank/DDBJ databases">
        <authorList>
            <person name="Meier V. D."/>
        </authorList>
    </citation>
    <scope>NUCLEOTIDE SEQUENCE</scope>
    <source>
        <strain evidence="1">AVDCRST_MAG40</strain>
    </source>
</reference>
<dbReference type="PANTHER" id="PTHR34374:SF1">
    <property type="entry name" value="LARGE RIBOSOMAL RNA SUBUNIT ACCUMULATION PROTEIN YCED HOMOLOG 1, CHLOROPLASTIC"/>
    <property type="match status" value="1"/>
</dbReference>
<protein>
    <submittedName>
        <fullName evidence="1">FIG01269488: protein, clustered with ribosomal protein L32p</fullName>
    </submittedName>
</protein>